<gene>
    <name evidence="1" type="ORF">Tco025E_07168</name>
</gene>
<dbReference type="GeneID" id="40320779"/>
<dbReference type="Proteomes" id="UP000284403">
    <property type="component" value="Unassembled WGS sequence"/>
</dbReference>
<evidence type="ECO:0000313" key="1">
    <source>
        <dbReference type="EMBL" id="RNF08473.1"/>
    </source>
</evidence>
<reference evidence="1 2" key="1">
    <citation type="journal article" date="2018" name="BMC Genomics">
        <title>Genomic comparison of Trypanosoma conorhini and Trypanosoma rangeli to Trypanosoma cruzi strains of high and low virulence.</title>
        <authorList>
            <person name="Bradwell K.R."/>
            <person name="Koparde V.N."/>
            <person name="Matveyev A.V."/>
            <person name="Serrano M.G."/>
            <person name="Alves J.M."/>
            <person name="Parikh H."/>
            <person name="Huang B."/>
            <person name="Lee V."/>
            <person name="Espinosa-Alvarez O."/>
            <person name="Ortiz P.A."/>
            <person name="Costa-Martins A.G."/>
            <person name="Teixeira M.M."/>
            <person name="Buck G.A."/>
        </authorList>
    </citation>
    <scope>NUCLEOTIDE SEQUENCE [LARGE SCALE GENOMIC DNA]</scope>
    <source>
        <strain evidence="1 2">025E</strain>
    </source>
</reference>
<organism evidence="1 2">
    <name type="scientific">Trypanosoma conorhini</name>
    <dbReference type="NCBI Taxonomy" id="83891"/>
    <lineage>
        <taxon>Eukaryota</taxon>
        <taxon>Discoba</taxon>
        <taxon>Euglenozoa</taxon>
        <taxon>Kinetoplastea</taxon>
        <taxon>Metakinetoplastina</taxon>
        <taxon>Trypanosomatida</taxon>
        <taxon>Trypanosomatidae</taxon>
        <taxon>Trypanosoma</taxon>
    </lineage>
</organism>
<dbReference type="AlphaFoldDB" id="A0A422NSN8"/>
<evidence type="ECO:0000313" key="2">
    <source>
        <dbReference type="Proteomes" id="UP000284403"/>
    </source>
</evidence>
<keyword evidence="2" id="KW-1185">Reference proteome</keyword>
<comment type="caution">
    <text evidence="1">The sequence shown here is derived from an EMBL/GenBank/DDBJ whole genome shotgun (WGS) entry which is preliminary data.</text>
</comment>
<sequence length="382" mass="42806">MGLKDTTSGFYGDVPYCSPVESSVFFDTITASRMHRLPESMITRADSTSFFMDANASLYERVLGVKKEVDNKKSCPKGGSAFEFLDIIPHLFRSPSASRLVRASEEGDCFVVVESKNISDICGVFEAGKQDSSSVYFVVSLDLKGIDDMWQSLLNFLLGGVSPGRNMVYVLRNVEVYLEKGNSYGAFLFSLWALAVSSILHNFASITIDSVRQRLSRVSIRICVLEGHEGENILDDIQLFFENKLRICVYRVLSTDTLPNDACTIDSECDTMTETHGEWIDKATELVVGIHEELCDTAEEEPSKDDINLRCILVSLPEKELLRKDLQRHLCDSYTSTPVTVVTTEKQICEMLASHDRTIPIVFFVPKRIFRSSCLNRSTSVT</sequence>
<dbReference type="EMBL" id="MKKU01000535">
    <property type="protein sequence ID" value="RNF08473.1"/>
    <property type="molecule type" value="Genomic_DNA"/>
</dbReference>
<accession>A0A422NSN8</accession>
<proteinExistence type="predicted"/>
<name>A0A422NSN8_9TRYP</name>
<dbReference type="OrthoDB" id="276952at2759"/>
<protein>
    <submittedName>
        <fullName evidence="1">Uncharacterized protein</fullName>
    </submittedName>
</protein>
<dbReference type="RefSeq" id="XP_029225861.1">
    <property type="nucleotide sequence ID" value="XM_029374035.1"/>
</dbReference>